<comment type="caution">
    <text evidence="7">The sequence shown here is derived from an EMBL/GenBank/DDBJ whole genome shotgun (WGS) entry which is preliminary data.</text>
</comment>
<evidence type="ECO:0000256" key="3">
    <source>
        <dbReference type="ARBA" id="ARBA00022840"/>
    </source>
</evidence>
<evidence type="ECO:0000256" key="5">
    <source>
        <dbReference type="SAM" id="MobiDB-lite"/>
    </source>
</evidence>
<dbReference type="PANTHER" id="PTHR11361:SF20">
    <property type="entry name" value="MUTS PROTEIN HOMOLOG 5"/>
    <property type="match status" value="1"/>
</dbReference>
<dbReference type="Gene3D" id="1.10.1420.10">
    <property type="match status" value="1"/>
</dbReference>
<sequence length="896" mass="99451">MPPKRKLSAASSGTRDDSATSEDEVPTAKKIPLAISCSHGRVGAAYFHSLKSTLYLLEDTQESHHFDLTIMLLEQASPDIVLTSSKSDDDFIDTLRDHSDITNVTFQIRPHKEFNTTKGNDRLLYLNRLANLPVDDHASSSGSFSTGVGVAHNAYDFMRKRHDETGDPTMKRWNASIRLSNFSCTENSPLCVSSAGALIDYLAREQAMSDLDDEGIQGLAIREIEIFTLNEVMHINADALLSLQVFENESHASVHSDKFKEGLSLYGTLNYTKTALGRSLLHSWLLRPSLSLTVIKSRHEAVACFSRSENLIPANTMHNHLKGIKNLPRILTAMKAGKTKLSDWQALAKFSFHIVMLCDTITELHGGNDIDVIKRLLAAIDIYLLKEVGMRVNDIIDWEESTLAERVCVRPGIDEELDNRKHVYHGIDSVLSNVAHQISQSVPTSFARTLNVVYFPQLGYLICIPLLQEWEAGTVPVQEGWILQFSSDAHIYFKSPEMHDMDIHIGDLHSAIVDREIEIVQTLLGDVRAHDKMMGNACDICAELDCLLSFAEASKNYNYKQPDMVDNCIIDIIGGRHPLQEQVVDVFVPNDTRVVGGAGTNSPFLDEDGHKMNSVLLCTGANACGKTYSAELLSQVALIQIMAQVRGFSLDFVPAEYARLGVVDKIFTRVSTRESVSKVQSAFMIDLNQVSLSLRNCTKRSLILLDEFGKGTLSTDGAGLFCGVLKHLLNRGSECPKVLAATHFHDVFTEQLLDPRDIPITFCHMQVIFCASEGSILENSTSVASSERSGIKTDTGEKITYLYRVAEGLSLDSHAGKCAALCGLPSRIIQRARYVSDLISQHELNQLLDEEMGEKERSELKAAEDICRKFLAWQLDEQDGKSTMDKLAEILSRLLD</sequence>
<dbReference type="PROSITE" id="PS00486">
    <property type="entry name" value="DNA_MISMATCH_REPAIR_2"/>
    <property type="match status" value="1"/>
</dbReference>
<feature type="domain" description="DNA mismatch repair proteins mutS family" evidence="6">
    <location>
        <begin position="701"/>
        <end position="717"/>
    </location>
</feature>
<dbReference type="Pfam" id="PF00488">
    <property type="entry name" value="MutS_V"/>
    <property type="match status" value="1"/>
</dbReference>
<dbReference type="InterPro" id="IPR036678">
    <property type="entry name" value="MutS_con_dom_sf"/>
</dbReference>
<evidence type="ECO:0000313" key="7">
    <source>
        <dbReference type="EMBL" id="KAF9452964.1"/>
    </source>
</evidence>
<evidence type="ECO:0000256" key="2">
    <source>
        <dbReference type="ARBA" id="ARBA00022741"/>
    </source>
</evidence>
<dbReference type="InterPro" id="IPR036187">
    <property type="entry name" value="DNA_mismatch_repair_MutS_sf"/>
</dbReference>
<gene>
    <name evidence="7" type="ORF">P691DRAFT_659812</name>
</gene>
<dbReference type="AlphaFoldDB" id="A0A9P6C991"/>
<dbReference type="Gene3D" id="3.30.420.110">
    <property type="entry name" value="MutS, connector domain"/>
    <property type="match status" value="1"/>
</dbReference>
<evidence type="ECO:0000256" key="1">
    <source>
        <dbReference type="ARBA" id="ARBA00006271"/>
    </source>
</evidence>
<dbReference type="GO" id="GO:0006298">
    <property type="term" value="P:mismatch repair"/>
    <property type="evidence" value="ECO:0007669"/>
    <property type="project" value="InterPro"/>
</dbReference>
<dbReference type="OrthoDB" id="29596at2759"/>
<dbReference type="EMBL" id="MU151066">
    <property type="protein sequence ID" value="KAF9452964.1"/>
    <property type="molecule type" value="Genomic_DNA"/>
</dbReference>
<name>A0A9P6C991_9AGAR</name>
<dbReference type="Pfam" id="PF05192">
    <property type="entry name" value="MutS_III"/>
    <property type="match status" value="1"/>
</dbReference>
<keyword evidence="4" id="KW-0238">DNA-binding</keyword>
<proteinExistence type="inferred from homology"/>
<feature type="region of interest" description="Disordered" evidence="5">
    <location>
        <begin position="1"/>
        <end position="25"/>
    </location>
</feature>
<evidence type="ECO:0000313" key="8">
    <source>
        <dbReference type="Proteomes" id="UP000807342"/>
    </source>
</evidence>
<dbReference type="PIRSF" id="PIRSF005813">
    <property type="entry name" value="MSH2"/>
    <property type="match status" value="1"/>
</dbReference>
<dbReference type="SMART" id="SM00533">
    <property type="entry name" value="MUTSd"/>
    <property type="match status" value="1"/>
</dbReference>
<dbReference type="InterPro" id="IPR000432">
    <property type="entry name" value="DNA_mismatch_repair_MutS_C"/>
</dbReference>
<dbReference type="PANTHER" id="PTHR11361">
    <property type="entry name" value="DNA MISMATCH REPAIR PROTEIN MUTS FAMILY MEMBER"/>
    <property type="match status" value="1"/>
</dbReference>
<dbReference type="GO" id="GO:0140664">
    <property type="term" value="F:ATP-dependent DNA damage sensor activity"/>
    <property type="evidence" value="ECO:0007669"/>
    <property type="project" value="InterPro"/>
</dbReference>
<organism evidence="7 8">
    <name type="scientific">Macrolepiota fuliginosa MF-IS2</name>
    <dbReference type="NCBI Taxonomy" id="1400762"/>
    <lineage>
        <taxon>Eukaryota</taxon>
        <taxon>Fungi</taxon>
        <taxon>Dikarya</taxon>
        <taxon>Basidiomycota</taxon>
        <taxon>Agaricomycotina</taxon>
        <taxon>Agaricomycetes</taxon>
        <taxon>Agaricomycetidae</taxon>
        <taxon>Agaricales</taxon>
        <taxon>Agaricineae</taxon>
        <taxon>Agaricaceae</taxon>
        <taxon>Macrolepiota</taxon>
    </lineage>
</organism>
<dbReference type="Proteomes" id="UP000807342">
    <property type="component" value="Unassembled WGS sequence"/>
</dbReference>
<dbReference type="Gene3D" id="3.40.50.300">
    <property type="entry name" value="P-loop containing nucleotide triphosphate hydrolases"/>
    <property type="match status" value="1"/>
</dbReference>
<dbReference type="InterPro" id="IPR045076">
    <property type="entry name" value="MutS"/>
</dbReference>
<dbReference type="GO" id="GO:0005634">
    <property type="term" value="C:nucleus"/>
    <property type="evidence" value="ECO:0007669"/>
    <property type="project" value="TreeGrafter"/>
</dbReference>
<keyword evidence="8" id="KW-1185">Reference proteome</keyword>
<reference evidence="7" key="1">
    <citation type="submission" date="2020-11" db="EMBL/GenBank/DDBJ databases">
        <authorList>
            <consortium name="DOE Joint Genome Institute"/>
            <person name="Ahrendt S."/>
            <person name="Riley R."/>
            <person name="Andreopoulos W."/>
            <person name="Labutti K."/>
            <person name="Pangilinan J."/>
            <person name="Ruiz-Duenas F.J."/>
            <person name="Barrasa J.M."/>
            <person name="Sanchez-Garcia M."/>
            <person name="Camarero S."/>
            <person name="Miyauchi S."/>
            <person name="Serrano A."/>
            <person name="Linde D."/>
            <person name="Babiker R."/>
            <person name="Drula E."/>
            <person name="Ayuso-Fernandez I."/>
            <person name="Pacheco R."/>
            <person name="Padilla G."/>
            <person name="Ferreira P."/>
            <person name="Barriuso J."/>
            <person name="Kellner H."/>
            <person name="Castanera R."/>
            <person name="Alfaro M."/>
            <person name="Ramirez L."/>
            <person name="Pisabarro A.G."/>
            <person name="Kuo A."/>
            <person name="Tritt A."/>
            <person name="Lipzen A."/>
            <person name="He G."/>
            <person name="Yan M."/>
            <person name="Ng V."/>
            <person name="Cullen D."/>
            <person name="Martin F."/>
            <person name="Rosso M.-N."/>
            <person name="Henrissat B."/>
            <person name="Hibbett D."/>
            <person name="Martinez A.T."/>
            <person name="Grigoriev I.V."/>
        </authorList>
    </citation>
    <scope>NUCLEOTIDE SEQUENCE</scope>
    <source>
        <strain evidence="7">MF-IS2</strain>
    </source>
</reference>
<dbReference type="InterPro" id="IPR027417">
    <property type="entry name" value="P-loop_NTPase"/>
</dbReference>
<dbReference type="GO" id="GO:0051026">
    <property type="term" value="P:chiasma assembly"/>
    <property type="evidence" value="ECO:0007669"/>
    <property type="project" value="TreeGrafter"/>
</dbReference>
<dbReference type="InterPro" id="IPR007696">
    <property type="entry name" value="DNA_mismatch_repair_MutS_core"/>
</dbReference>
<comment type="similarity">
    <text evidence="1">Belongs to the DNA mismatch repair MutS family.</text>
</comment>
<accession>A0A9P6C991</accession>
<evidence type="ECO:0000256" key="4">
    <source>
        <dbReference type="ARBA" id="ARBA00023125"/>
    </source>
</evidence>
<protein>
    <recommendedName>
        <fullName evidence="6">DNA mismatch repair proteins mutS family domain-containing protein</fullName>
    </recommendedName>
</protein>
<dbReference type="SMART" id="SM00534">
    <property type="entry name" value="MUTSac"/>
    <property type="match status" value="1"/>
</dbReference>
<dbReference type="SUPFAM" id="SSF48334">
    <property type="entry name" value="DNA repair protein MutS, domain III"/>
    <property type="match status" value="1"/>
</dbReference>
<dbReference type="CDD" id="cd03281">
    <property type="entry name" value="ABC_MSH5_euk"/>
    <property type="match status" value="1"/>
</dbReference>
<dbReference type="SUPFAM" id="SSF52540">
    <property type="entry name" value="P-loop containing nucleoside triphosphate hydrolases"/>
    <property type="match status" value="1"/>
</dbReference>
<evidence type="ECO:0000259" key="6">
    <source>
        <dbReference type="PROSITE" id="PS00486"/>
    </source>
</evidence>
<keyword evidence="2" id="KW-0547">Nucleotide-binding</keyword>
<keyword evidence="3" id="KW-0067">ATP-binding</keyword>
<dbReference type="GO" id="GO:0030983">
    <property type="term" value="F:mismatched DNA binding"/>
    <property type="evidence" value="ECO:0007669"/>
    <property type="project" value="InterPro"/>
</dbReference>
<dbReference type="GO" id="GO:0005524">
    <property type="term" value="F:ATP binding"/>
    <property type="evidence" value="ECO:0007669"/>
    <property type="project" value="UniProtKB-KW"/>
</dbReference>
<dbReference type="InterPro" id="IPR011184">
    <property type="entry name" value="DNA_mismatch_repair_Msh2"/>
</dbReference>